<keyword evidence="5" id="KW-1185">Reference proteome</keyword>
<dbReference type="Proteomes" id="UP000192596">
    <property type="component" value="Unassembled WGS sequence"/>
</dbReference>
<evidence type="ECO:0008006" key="6">
    <source>
        <dbReference type="Google" id="ProtNLM"/>
    </source>
</evidence>
<dbReference type="AlphaFoldDB" id="A0A1V8SWM7"/>
<feature type="region of interest" description="Disordered" evidence="1">
    <location>
        <begin position="161"/>
        <end position="223"/>
    </location>
</feature>
<evidence type="ECO:0000256" key="1">
    <source>
        <dbReference type="SAM" id="MobiDB-lite"/>
    </source>
</evidence>
<reference evidence="5" key="1">
    <citation type="submission" date="2017-03" db="EMBL/GenBank/DDBJ databases">
        <title>Genomes of endolithic fungi from Antarctica.</title>
        <authorList>
            <person name="Coleine C."/>
            <person name="Masonjones S."/>
            <person name="Stajich J.E."/>
        </authorList>
    </citation>
    <scope>NUCLEOTIDE SEQUENCE [LARGE SCALE GENOMIC DNA]</scope>
    <source>
        <strain evidence="5">CCFEE 5527</strain>
    </source>
</reference>
<dbReference type="EMBL" id="NAJO01000025">
    <property type="protein sequence ID" value="OQO03292.1"/>
    <property type="molecule type" value="Genomic_DNA"/>
</dbReference>
<dbReference type="InterPro" id="IPR003103">
    <property type="entry name" value="BAG_domain"/>
</dbReference>
<dbReference type="SUPFAM" id="SSF63491">
    <property type="entry name" value="BAG domain"/>
    <property type="match status" value="1"/>
</dbReference>
<sequence length="313" mass="34607">MSWTSRLSHLGRYSPFTRSPTQNGSTTVSDADFSYITSDDLKRHQEQTADPTEAELGPARDTDMLVLSNKGQKYQVHFPAYSMARGELSVGKVREQAGSKLRVDGRRVKMTFKGKTLKDDGRTCRSEGLRDGDHVLCMAGDVPVSGSGSDDEEVDEIDAALGSLADQDEAKRRRNRNKSKKRRNKAKESGTSTPSDAGNLNLAPSQTSRAPSPRPQVPATPQGKIQALRDTLHSFDQDVDQYIRSPSSDRAKREFEHKRLGEVILAQVLLKLDAVETEGDNDARQMRKDLVKETQLVLKDLDDAAARYDATSS</sequence>
<organism evidence="4 5">
    <name type="scientific">Cryoendolithus antarcticus</name>
    <dbReference type="NCBI Taxonomy" id="1507870"/>
    <lineage>
        <taxon>Eukaryota</taxon>
        <taxon>Fungi</taxon>
        <taxon>Dikarya</taxon>
        <taxon>Ascomycota</taxon>
        <taxon>Pezizomycotina</taxon>
        <taxon>Dothideomycetes</taxon>
        <taxon>Dothideomycetidae</taxon>
        <taxon>Cladosporiales</taxon>
        <taxon>Cladosporiaceae</taxon>
        <taxon>Cryoendolithus</taxon>
    </lineage>
</organism>
<gene>
    <name evidence="4" type="ORF">B0A48_11548</name>
</gene>
<comment type="caution">
    <text evidence="4">The sequence shown here is derived from an EMBL/GenBank/DDBJ whole genome shotgun (WGS) entry which is preliminary data.</text>
</comment>
<dbReference type="GO" id="GO:0051087">
    <property type="term" value="F:protein-folding chaperone binding"/>
    <property type="evidence" value="ECO:0007669"/>
    <property type="project" value="InterPro"/>
</dbReference>
<feature type="compositionally biased region" description="Basic residues" evidence="1">
    <location>
        <begin position="172"/>
        <end position="185"/>
    </location>
</feature>
<dbReference type="Pfam" id="PF02179">
    <property type="entry name" value="BAG"/>
    <property type="match status" value="1"/>
</dbReference>
<dbReference type="InterPro" id="IPR029071">
    <property type="entry name" value="Ubiquitin-like_domsf"/>
</dbReference>
<evidence type="ECO:0000313" key="5">
    <source>
        <dbReference type="Proteomes" id="UP000192596"/>
    </source>
</evidence>
<feature type="domain" description="BAG" evidence="3">
    <location>
        <begin position="236"/>
        <end position="305"/>
    </location>
</feature>
<feature type="compositionally biased region" description="Polar residues" evidence="1">
    <location>
        <begin position="190"/>
        <end position="210"/>
    </location>
</feature>
<evidence type="ECO:0000259" key="2">
    <source>
        <dbReference type="PROSITE" id="PS50053"/>
    </source>
</evidence>
<dbReference type="InParanoid" id="A0A1V8SWM7"/>
<name>A0A1V8SWM7_9PEZI</name>
<evidence type="ECO:0000259" key="3">
    <source>
        <dbReference type="PROSITE" id="PS51035"/>
    </source>
</evidence>
<accession>A0A1V8SWM7</accession>
<feature type="region of interest" description="Disordered" evidence="1">
    <location>
        <begin position="39"/>
        <end position="60"/>
    </location>
</feature>
<dbReference type="InterPro" id="IPR000626">
    <property type="entry name" value="Ubiquitin-like_dom"/>
</dbReference>
<dbReference type="Gene3D" id="3.10.20.90">
    <property type="entry name" value="Phosphatidylinositol 3-kinase Catalytic Subunit, Chain A, domain 1"/>
    <property type="match status" value="1"/>
</dbReference>
<protein>
    <recommendedName>
        <fullName evidence="6">BAG domain-containing protein</fullName>
    </recommendedName>
</protein>
<dbReference type="OrthoDB" id="417450at2759"/>
<dbReference type="Gene3D" id="1.20.58.120">
    <property type="entry name" value="BAG domain"/>
    <property type="match status" value="1"/>
</dbReference>
<dbReference type="PROSITE" id="PS51035">
    <property type="entry name" value="BAG"/>
    <property type="match status" value="1"/>
</dbReference>
<dbReference type="InterPro" id="IPR036533">
    <property type="entry name" value="BAG_dom_sf"/>
</dbReference>
<dbReference type="SUPFAM" id="SSF54236">
    <property type="entry name" value="Ubiquitin-like"/>
    <property type="match status" value="1"/>
</dbReference>
<feature type="domain" description="Ubiquitin-like" evidence="2">
    <location>
        <begin position="89"/>
        <end position="135"/>
    </location>
</feature>
<dbReference type="PROSITE" id="PS50053">
    <property type="entry name" value="UBIQUITIN_2"/>
    <property type="match status" value="1"/>
</dbReference>
<evidence type="ECO:0000313" key="4">
    <source>
        <dbReference type="EMBL" id="OQO03292.1"/>
    </source>
</evidence>
<dbReference type="SMART" id="SM00264">
    <property type="entry name" value="BAG"/>
    <property type="match status" value="1"/>
</dbReference>
<proteinExistence type="predicted"/>